<gene>
    <name evidence="2" type="primary">AtMg01250_153</name>
    <name evidence="2" type="ORF">CK203_024322</name>
</gene>
<feature type="domain" description="Reverse transcriptase" evidence="1">
    <location>
        <begin position="1"/>
        <end position="161"/>
    </location>
</feature>
<dbReference type="InterPro" id="IPR026960">
    <property type="entry name" value="RVT-Znf"/>
</dbReference>
<organism evidence="2 3">
    <name type="scientific">Vitis vinifera</name>
    <name type="common">Grape</name>
    <dbReference type="NCBI Taxonomy" id="29760"/>
    <lineage>
        <taxon>Eukaryota</taxon>
        <taxon>Viridiplantae</taxon>
        <taxon>Streptophyta</taxon>
        <taxon>Embryophyta</taxon>
        <taxon>Tracheophyta</taxon>
        <taxon>Spermatophyta</taxon>
        <taxon>Magnoliopsida</taxon>
        <taxon>eudicotyledons</taxon>
        <taxon>Gunneridae</taxon>
        <taxon>Pentapetalae</taxon>
        <taxon>rosids</taxon>
        <taxon>Vitales</taxon>
        <taxon>Vitaceae</taxon>
        <taxon>Viteae</taxon>
        <taxon>Vitis</taxon>
    </lineage>
</organism>
<dbReference type="Proteomes" id="UP000288805">
    <property type="component" value="Unassembled WGS sequence"/>
</dbReference>
<dbReference type="PROSITE" id="PS50878">
    <property type="entry name" value="RT_POL"/>
    <property type="match status" value="1"/>
</dbReference>
<reference evidence="2 3" key="1">
    <citation type="journal article" date="2018" name="PLoS Genet.">
        <title>Population sequencing reveals clonal diversity and ancestral inbreeding in the grapevine cultivar Chardonnay.</title>
        <authorList>
            <person name="Roach M.J."/>
            <person name="Johnson D.L."/>
            <person name="Bohlmann J."/>
            <person name="van Vuuren H.J."/>
            <person name="Jones S.J."/>
            <person name="Pretorius I.S."/>
            <person name="Schmidt S.A."/>
            <person name="Borneman A.R."/>
        </authorList>
    </citation>
    <scope>NUCLEOTIDE SEQUENCE [LARGE SCALE GENOMIC DNA]</scope>
    <source>
        <strain evidence="3">cv. Chardonnay</strain>
        <tissue evidence="2">Leaf</tissue>
    </source>
</reference>
<evidence type="ECO:0000313" key="3">
    <source>
        <dbReference type="Proteomes" id="UP000288805"/>
    </source>
</evidence>
<dbReference type="InterPro" id="IPR000477">
    <property type="entry name" value="RT_dom"/>
</dbReference>
<sequence length="506" mass="57889">MGFGEKWTGWISWCISTATFSVLINGSPAGFFNSSRGLRQGDPLSPYLFVIGMEAFSRLIFRAVRGGFLSGCRIKGRSGDGAVVTHLLFADDTLVFCEASQDQMAHLSWLLMWFEAISGLRINLDKSEILPVGRVENLEALALEVGCKVGRLPNSYLGIPLGANHKSVAVWDGVEERFRRRLALWKRNYISKGGRITLIRSTLSSMPIYLMSLLRMPRVALWRQVIGRKFGEEQGGWYSREVREGFGVGLWKEIRKEGALLQNKVVFSVGNGRRVKFWNDNWCGNFSLSNLFPSLYAFASFKEAWLVELWDHSGDEGVWNPSFSRSFNDWEVEEVERLLLTIRGRRLNPLLEDRMLWKETKDGIFSVKSLYSSLASRRDVQFPYSNIWSTCVPTKVSFFAWEAYWGKVLTLDQLKKRGRSLANRCFLCGMEEESIDHILIQCSKARGLWELLFALFGVTWVLPSSVRDTLSGWSGFKLGKKRRKVWNAAPLCIFWAVWKERNKIAF</sequence>
<dbReference type="AlphaFoldDB" id="A0A438IYA7"/>
<comment type="caution">
    <text evidence="2">The sequence shown here is derived from an EMBL/GenBank/DDBJ whole genome shotgun (WGS) entry which is preliminary data.</text>
</comment>
<name>A0A438IYA7_VITVI</name>
<proteinExistence type="predicted"/>
<dbReference type="EMBL" id="QGNW01000074">
    <property type="protein sequence ID" value="RVX01698.1"/>
    <property type="molecule type" value="Genomic_DNA"/>
</dbReference>
<dbReference type="PANTHER" id="PTHR33116">
    <property type="entry name" value="REVERSE TRANSCRIPTASE ZINC-BINDING DOMAIN-CONTAINING PROTEIN-RELATED-RELATED"/>
    <property type="match status" value="1"/>
</dbReference>
<evidence type="ECO:0000313" key="2">
    <source>
        <dbReference type="EMBL" id="RVX01698.1"/>
    </source>
</evidence>
<protein>
    <submittedName>
        <fullName evidence="2">Putative mitochondrial protein</fullName>
    </submittedName>
</protein>
<dbReference type="Pfam" id="PF00078">
    <property type="entry name" value="RVT_1"/>
    <property type="match status" value="1"/>
</dbReference>
<dbReference type="Pfam" id="PF13966">
    <property type="entry name" value="zf-RVT"/>
    <property type="match status" value="1"/>
</dbReference>
<dbReference type="PANTHER" id="PTHR33116:SF78">
    <property type="entry name" value="OS12G0587133 PROTEIN"/>
    <property type="match status" value="1"/>
</dbReference>
<accession>A0A438IYA7</accession>
<dbReference type="InterPro" id="IPR043502">
    <property type="entry name" value="DNA/RNA_pol_sf"/>
</dbReference>
<evidence type="ECO:0000259" key="1">
    <source>
        <dbReference type="PROSITE" id="PS50878"/>
    </source>
</evidence>
<dbReference type="SUPFAM" id="SSF56672">
    <property type="entry name" value="DNA/RNA polymerases"/>
    <property type="match status" value="1"/>
</dbReference>